<organism evidence="1 2">
    <name type="scientific">Labedaea rhizosphaerae</name>
    <dbReference type="NCBI Taxonomy" id="598644"/>
    <lineage>
        <taxon>Bacteria</taxon>
        <taxon>Bacillati</taxon>
        <taxon>Actinomycetota</taxon>
        <taxon>Actinomycetes</taxon>
        <taxon>Pseudonocardiales</taxon>
        <taxon>Pseudonocardiaceae</taxon>
        <taxon>Labedaea</taxon>
    </lineage>
</organism>
<evidence type="ECO:0000313" key="2">
    <source>
        <dbReference type="Proteomes" id="UP000295444"/>
    </source>
</evidence>
<proteinExistence type="predicted"/>
<name>A0A4R6SBC9_LABRH</name>
<dbReference type="EMBL" id="SNXZ01000004">
    <property type="protein sequence ID" value="TDP96175.1"/>
    <property type="molecule type" value="Genomic_DNA"/>
</dbReference>
<reference evidence="1 2" key="1">
    <citation type="submission" date="2019-03" db="EMBL/GenBank/DDBJ databases">
        <title>Genomic Encyclopedia of Type Strains, Phase IV (KMG-IV): sequencing the most valuable type-strain genomes for metagenomic binning, comparative biology and taxonomic classification.</title>
        <authorList>
            <person name="Goeker M."/>
        </authorList>
    </citation>
    <scope>NUCLEOTIDE SEQUENCE [LARGE SCALE GENOMIC DNA]</scope>
    <source>
        <strain evidence="1 2">DSM 45361</strain>
    </source>
</reference>
<gene>
    <name evidence="1" type="ORF">EV186_104157</name>
</gene>
<protein>
    <submittedName>
        <fullName evidence="1">Uncharacterized protein</fullName>
    </submittedName>
</protein>
<sequence length="279" mass="31179">MHLLTSEQQDRLRRLARRSPAFIGMKIQVHDDHVEVLEPHELELGFESLSARLRDTPPDDWADAVDDHFRRAIEMVTSDTTELDGPTEDILDHVYQRLMPSDMEFFPDYTFPVAPDLVWTLAFDRPDTISILNDAHVQRHGFERLSEAGLTNLCREVPEQVAVGEGDINVLEGSDYVGSLVLVMPWLTELICAEPEPPYGVLVGAPSRNVTIFHMIRGGVESRYAIGEIGRIAAECADDASHPLSRAVHWWRPGRLDPVTGANGVEAAAELDALLRELS</sequence>
<evidence type="ECO:0000313" key="1">
    <source>
        <dbReference type="EMBL" id="TDP96175.1"/>
    </source>
</evidence>
<comment type="caution">
    <text evidence="1">The sequence shown here is derived from an EMBL/GenBank/DDBJ whole genome shotgun (WGS) entry which is preliminary data.</text>
</comment>
<dbReference type="OrthoDB" id="3812886at2"/>
<dbReference type="AlphaFoldDB" id="A0A4R6SBC9"/>
<dbReference type="RefSeq" id="WP_133851561.1">
    <property type="nucleotide sequence ID" value="NZ_SNXZ01000004.1"/>
</dbReference>
<accession>A0A4R6SBC9</accession>
<dbReference type="Proteomes" id="UP000295444">
    <property type="component" value="Unassembled WGS sequence"/>
</dbReference>
<keyword evidence="2" id="KW-1185">Reference proteome</keyword>